<dbReference type="Pfam" id="PF23239">
    <property type="entry name" value="DUF7069"/>
    <property type="match status" value="1"/>
</dbReference>
<gene>
    <name evidence="6" type="ORF">PAC_07900</name>
</gene>
<dbReference type="Gene3D" id="1.25.40.20">
    <property type="entry name" value="Ankyrin repeat-containing domain"/>
    <property type="match status" value="1"/>
</dbReference>
<evidence type="ECO:0000256" key="3">
    <source>
        <dbReference type="SAM" id="MobiDB-lite"/>
    </source>
</evidence>
<evidence type="ECO:0000259" key="5">
    <source>
        <dbReference type="Pfam" id="PF24883"/>
    </source>
</evidence>
<feature type="domain" description="DUF7069" evidence="4">
    <location>
        <begin position="358"/>
        <end position="409"/>
    </location>
</feature>
<dbReference type="InterPro" id="IPR036770">
    <property type="entry name" value="Ankyrin_rpt-contain_sf"/>
</dbReference>
<proteinExistence type="predicted"/>
<feature type="domain" description="Nephrocystin 3-like N-terminal" evidence="5">
    <location>
        <begin position="159"/>
        <end position="328"/>
    </location>
</feature>
<organism evidence="6 7">
    <name type="scientific">Phialocephala subalpina</name>
    <dbReference type="NCBI Taxonomy" id="576137"/>
    <lineage>
        <taxon>Eukaryota</taxon>
        <taxon>Fungi</taxon>
        <taxon>Dikarya</taxon>
        <taxon>Ascomycota</taxon>
        <taxon>Pezizomycotina</taxon>
        <taxon>Leotiomycetes</taxon>
        <taxon>Helotiales</taxon>
        <taxon>Mollisiaceae</taxon>
        <taxon>Phialocephala</taxon>
        <taxon>Phialocephala fortinii species complex</taxon>
    </lineage>
</organism>
<feature type="compositionally biased region" description="Basic and acidic residues" evidence="3">
    <location>
        <begin position="98"/>
        <end position="122"/>
    </location>
</feature>
<keyword evidence="1" id="KW-0677">Repeat</keyword>
<dbReference type="Gene3D" id="3.40.50.300">
    <property type="entry name" value="P-loop containing nucleotide triphosphate hydrolases"/>
    <property type="match status" value="1"/>
</dbReference>
<evidence type="ECO:0000256" key="2">
    <source>
        <dbReference type="PROSITE-ProRule" id="PRU00023"/>
    </source>
</evidence>
<dbReference type="EMBL" id="FJOG01000011">
    <property type="protein sequence ID" value="CZR58010.1"/>
    <property type="molecule type" value="Genomic_DNA"/>
</dbReference>
<keyword evidence="7" id="KW-1185">Reference proteome</keyword>
<reference evidence="6 7" key="1">
    <citation type="submission" date="2016-03" db="EMBL/GenBank/DDBJ databases">
        <authorList>
            <person name="Ploux O."/>
        </authorList>
    </citation>
    <scope>NUCLEOTIDE SEQUENCE [LARGE SCALE GENOMIC DNA]</scope>
    <source>
        <strain evidence="6 7">UAMH 11012</strain>
    </source>
</reference>
<feature type="region of interest" description="Disordered" evidence="3">
    <location>
        <begin position="1"/>
        <end position="83"/>
    </location>
</feature>
<dbReference type="SMART" id="SM00248">
    <property type="entry name" value="ANK"/>
    <property type="match status" value="3"/>
</dbReference>
<protein>
    <submittedName>
        <fullName evidence="6">Uncharacterized protein</fullName>
    </submittedName>
</protein>
<evidence type="ECO:0000256" key="1">
    <source>
        <dbReference type="ARBA" id="ARBA00022737"/>
    </source>
</evidence>
<feature type="repeat" description="ANK" evidence="2">
    <location>
        <begin position="668"/>
        <end position="700"/>
    </location>
</feature>
<dbReference type="InterPro" id="IPR056884">
    <property type="entry name" value="NPHP3-like_N"/>
</dbReference>
<dbReference type="InterPro" id="IPR055497">
    <property type="entry name" value="DUF7069"/>
</dbReference>
<feature type="region of interest" description="Disordered" evidence="3">
    <location>
        <begin position="98"/>
        <end position="152"/>
    </location>
</feature>
<dbReference type="AlphaFoldDB" id="A0A1L7WZ31"/>
<evidence type="ECO:0000259" key="4">
    <source>
        <dbReference type="Pfam" id="PF23239"/>
    </source>
</evidence>
<keyword evidence="2" id="KW-0040">ANK repeat</keyword>
<evidence type="ECO:0000313" key="6">
    <source>
        <dbReference type="EMBL" id="CZR58010.1"/>
    </source>
</evidence>
<dbReference type="Proteomes" id="UP000184330">
    <property type="component" value="Unassembled WGS sequence"/>
</dbReference>
<dbReference type="PANTHER" id="PTHR10039:SF17">
    <property type="entry name" value="FUNGAL STAND N-TERMINAL GOODBYE DOMAIN-CONTAINING PROTEIN-RELATED"/>
    <property type="match status" value="1"/>
</dbReference>
<dbReference type="InterPro" id="IPR002110">
    <property type="entry name" value="Ankyrin_rpt"/>
</dbReference>
<dbReference type="SUPFAM" id="SSF48403">
    <property type="entry name" value="Ankyrin repeat"/>
    <property type="match status" value="1"/>
</dbReference>
<accession>A0A1L7WZ31</accession>
<sequence length="908" mass="102241">MSSDRLKTVDKIKDFFHSRSRSRSRTSGDRTNNQSDVRLPGRTDNEVQSVAPSAPAASPAPPLSTTPAIVGPDENGSHGQVAPSEISAPALEQIDHEISGPDESRRSTEGMEKLQDKAENQRKQQQSTEQRKEEEACHQSFGPIDYRDHKNQNPSRVPGTCSWFLNNQYFIDWNQQKNSALLWVSADPGCGKSVLIKSVVDERLLGDTTSLSSVCYFFFKDGFVGQQGLARCISALLHQLFSQKAHLIEYALPDFRRDWRVAENFSAVWDILLQAAFDPEAGEIICVLDALDECEDKNQENLIRTLKELYLNHKRCRGMKLKFLVSSRPYPIIERRFRTLTKDFPSIHLKGEHESDLISEEINLVIRKRVLEIAVELELSSQAEQRLLDGLLGVPNRTYLWLHLIFETILKSTGVTSVKAIEKIISQLPESVDDAYDKILAQATDFNLCRRLLHIILTAQEPLTLTQMNLALHIDDHTLAIADLDLEDDEHFEKTVRGLCGLFVSVVSLRKSDADSEHLDRHYGYDDKDNEPPEPPLAFEVQTLNEHNQFFQYAATKWASHFEDSDIDELEGLAMDLCDPSSRHFLAWFVFFENNLVPGICILPEQGLSPLMVAVKASLERLLPKFLSDINYSLENSAIALMMAAQVEDGILYKFFQAGADIEALDRDGWRAIHYAVSTGHSYNVDILAEWKADLNRPSKDSTPLISVAYGGHQYIISILCRHGANINESDGTNVFEFAVALQRMDALRAVIGYIMENLPEFQQKAPELALTAAIDHGGIEATEYILYNVPILEPAMLNAGLDRINQILQDGLPHTPSKKDTERHNHLPDIRQIIENVLPGPAVENPISWDFDNSENEPVEHVLQGQAAENPLSLVFDDPEHEPVDMSDERIIVRPVASQLRLKIPDL</sequence>
<evidence type="ECO:0000313" key="7">
    <source>
        <dbReference type="Proteomes" id="UP000184330"/>
    </source>
</evidence>
<feature type="compositionally biased region" description="Basic and acidic residues" evidence="3">
    <location>
        <begin position="1"/>
        <end position="17"/>
    </location>
</feature>
<dbReference type="OrthoDB" id="163438at2759"/>
<dbReference type="Pfam" id="PF12796">
    <property type="entry name" value="Ank_2"/>
    <property type="match status" value="1"/>
</dbReference>
<name>A0A1L7WZ31_9HELO</name>
<dbReference type="Pfam" id="PF24883">
    <property type="entry name" value="NPHP3_N"/>
    <property type="match status" value="1"/>
</dbReference>
<dbReference type="PROSITE" id="PS50088">
    <property type="entry name" value="ANK_REPEAT"/>
    <property type="match status" value="2"/>
</dbReference>
<dbReference type="InterPro" id="IPR027417">
    <property type="entry name" value="P-loop_NTPase"/>
</dbReference>
<feature type="repeat" description="ANK" evidence="2">
    <location>
        <begin position="700"/>
        <end position="732"/>
    </location>
</feature>
<dbReference type="PANTHER" id="PTHR10039">
    <property type="entry name" value="AMELOGENIN"/>
    <property type="match status" value="1"/>
</dbReference>